<accession>A0ABP7TK21</accession>
<keyword evidence="2" id="KW-1185">Reference proteome</keyword>
<organism evidence="1 2">
    <name type="scientific">Actimicrobium antarcticum</name>
    <dbReference type="NCBI Taxonomy" id="1051899"/>
    <lineage>
        <taxon>Bacteria</taxon>
        <taxon>Pseudomonadati</taxon>
        <taxon>Pseudomonadota</taxon>
        <taxon>Betaproteobacteria</taxon>
        <taxon>Burkholderiales</taxon>
        <taxon>Oxalobacteraceae</taxon>
        <taxon>Actimicrobium</taxon>
    </lineage>
</organism>
<dbReference type="Proteomes" id="UP001501353">
    <property type="component" value="Unassembled WGS sequence"/>
</dbReference>
<protein>
    <submittedName>
        <fullName evidence="1">Uncharacterized protein</fullName>
    </submittedName>
</protein>
<gene>
    <name evidence="1" type="ORF">GCM10022212_26750</name>
</gene>
<name>A0ABP7TK21_9BURK</name>
<evidence type="ECO:0000313" key="1">
    <source>
        <dbReference type="EMBL" id="GAA4027301.1"/>
    </source>
</evidence>
<dbReference type="EMBL" id="BAAAZE010000010">
    <property type="protein sequence ID" value="GAA4027301.1"/>
    <property type="molecule type" value="Genomic_DNA"/>
</dbReference>
<reference evidence="2" key="1">
    <citation type="journal article" date="2019" name="Int. J. Syst. Evol. Microbiol.">
        <title>The Global Catalogue of Microorganisms (GCM) 10K type strain sequencing project: providing services to taxonomists for standard genome sequencing and annotation.</title>
        <authorList>
            <consortium name="The Broad Institute Genomics Platform"/>
            <consortium name="The Broad Institute Genome Sequencing Center for Infectious Disease"/>
            <person name="Wu L."/>
            <person name="Ma J."/>
        </authorList>
    </citation>
    <scope>NUCLEOTIDE SEQUENCE [LARGE SCALE GENOMIC DNA]</scope>
    <source>
        <strain evidence="2">JCM 16673</strain>
    </source>
</reference>
<comment type="caution">
    <text evidence="1">The sequence shown here is derived from an EMBL/GenBank/DDBJ whole genome shotgun (WGS) entry which is preliminary data.</text>
</comment>
<sequence length="54" mass="6039">MGRDGREGWERIITVASQKWILGGCDSRLLVFAHDMRVTACCCFVRALSGSYSE</sequence>
<proteinExistence type="predicted"/>
<evidence type="ECO:0000313" key="2">
    <source>
        <dbReference type="Proteomes" id="UP001501353"/>
    </source>
</evidence>